<organism evidence="3">
    <name type="scientific">Thelazia callipaeda</name>
    <name type="common">Oriental eyeworm</name>
    <name type="synonym">Parasitic nematode</name>
    <dbReference type="NCBI Taxonomy" id="103827"/>
    <lineage>
        <taxon>Eukaryota</taxon>
        <taxon>Metazoa</taxon>
        <taxon>Ecdysozoa</taxon>
        <taxon>Nematoda</taxon>
        <taxon>Chromadorea</taxon>
        <taxon>Rhabditida</taxon>
        <taxon>Spirurina</taxon>
        <taxon>Spiruromorpha</taxon>
        <taxon>Thelazioidea</taxon>
        <taxon>Thelaziidae</taxon>
        <taxon>Thelazia</taxon>
    </lineage>
</organism>
<dbReference type="Proteomes" id="UP000276776">
    <property type="component" value="Unassembled WGS sequence"/>
</dbReference>
<sequence length="65" mass="7362">MLQSEGELENNESLASQILKMLSLGEPLSQYIGRVEKISIAFAEYSLEIVRSGKFIFIIKRKLNS</sequence>
<protein>
    <submittedName>
        <fullName evidence="3">CorC_HlyC domain-containing protein</fullName>
    </submittedName>
</protein>
<keyword evidence="2" id="KW-1185">Reference proteome</keyword>
<reference evidence="3" key="1">
    <citation type="submission" date="2017-02" db="UniProtKB">
        <authorList>
            <consortium name="WormBaseParasite"/>
        </authorList>
    </citation>
    <scope>IDENTIFICATION</scope>
</reference>
<evidence type="ECO:0000313" key="3">
    <source>
        <dbReference type="WBParaSite" id="TCLT_0000960901-mRNA-1"/>
    </source>
</evidence>
<gene>
    <name evidence="1" type="ORF">TCLT_LOCUS9598</name>
</gene>
<reference evidence="1 2" key="2">
    <citation type="submission" date="2018-11" db="EMBL/GenBank/DDBJ databases">
        <authorList>
            <consortium name="Pathogen Informatics"/>
        </authorList>
    </citation>
    <scope>NUCLEOTIDE SEQUENCE [LARGE SCALE GENOMIC DNA]</scope>
</reference>
<dbReference type="OrthoDB" id="275011at2759"/>
<dbReference type="STRING" id="103827.A0A0N5D911"/>
<dbReference type="AlphaFoldDB" id="A0A0N5D911"/>
<dbReference type="WBParaSite" id="TCLT_0000960901-mRNA-1">
    <property type="protein sequence ID" value="TCLT_0000960901-mRNA-1"/>
    <property type="gene ID" value="TCLT_0000960901"/>
</dbReference>
<proteinExistence type="predicted"/>
<name>A0A0N5D911_THECL</name>
<dbReference type="EMBL" id="UYYF01004834">
    <property type="protein sequence ID" value="VDN07244.1"/>
    <property type="molecule type" value="Genomic_DNA"/>
</dbReference>
<accession>A0A0N5D911</accession>
<evidence type="ECO:0000313" key="1">
    <source>
        <dbReference type="EMBL" id="VDN07244.1"/>
    </source>
</evidence>
<evidence type="ECO:0000313" key="2">
    <source>
        <dbReference type="Proteomes" id="UP000276776"/>
    </source>
</evidence>